<evidence type="ECO:0000256" key="9">
    <source>
        <dbReference type="SAM" id="MobiDB-lite"/>
    </source>
</evidence>
<keyword evidence="5" id="KW-0328">Glycosyltransferase</keyword>
<evidence type="ECO:0000259" key="11">
    <source>
        <dbReference type="Pfam" id="PF00862"/>
    </source>
</evidence>
<evidence type="ECO:0000259" key="10">
    <source>
        <dbReference type="Pfam" id="PF00534"/>
    </source>
</evidence>
<feature type="region of interest" description="Disordered" evidence="9">
    <location>
        <begin position="165"/>
        <end position="190"/>
    </location>
</feature>
<comment type="catalytic activity">
    <reaction evidence="8">
        <text>beta-D-fructose 6-phosphate + UDP-alpha-D-glucose = sucrose 6(F)-phosphate + UDP + H(+)</text>
        <dbReference type="Rhea" id="RHEA:22172"/>
        <dbReference type="ChEBI" id="CHEBI:15378"/>
        <dbReference type="ChEBI" id="CHEBI:57634"/>
        <dbReference type="ChEBI" id="CHEBI:57723"/>
        <dbReference type="ChEBI" id="CHEBI:58223"/>
        <dbReference type="ChEBI" id="CHEBI:58885"/>
        <dbReference type="EC" id="2.4.1.14"/>
    </reaction>
</comment>
<comment type="similarity">
    <text evidence="2">Belongs to the glycosyltransferase 1 family.</text>
</comment>
<dbReference type="InterPro" id="IPR006380">
    <property type="entry name" value="SPP-like_dom"/>
</dbReference>
<feature type="region of interest" description="Disordered" evidence="9">
    <location>
        <begin position="1170"/>
        <end position="1226"/>
    </location>
</feature>
<dbReference type="Gene3D" id="3.40.50.2000">
    <property type="entry name" value="Glycogen Phosphorylase B"/>
    <property type="match status" value="2"/>
</dbReference>
<dbReference type="Pfam" id="PF05116">
    <property type="entry name" value="S6PP"/>
    <property type="match status" value="1"/>
</dbReference>
<comment type="caution">
    <text evidence="13">The sequence shown here is derived from an EMBL/GenBank/DDBJ whole genome shotgun (WGS) entry which is preliminary data.</text>
</comment>
<dbReference type="Pfam" id="PF00862">
    <property type="entry name" value="GT-B_Sucrose_synth"/>
    <property type="match status" value="1"/>
</dbReference>
<keyword evidence="6" id="KW-0808">Transferase</keyword>
<evidence type="ECO:0000256" key="7">
    <source>
        <dbReference type="ARBA" id="ARBA00024883"/>
    </source>
</evidence>
<feature type="compositionally biased region" description="Basic and acidic residues" evidence="9">
    <location>
        <begin position="1189"/>
        <end position="1226"/>
    </location>
</feature>
<comment type="function">
    <text evidence="7">Plays a role in photosynthetic sucrose synthesis by catalyzing the rate-limiting step of sucrose biosynthesis from UDP-glucose and fructose- 6-phosphate. Involved in the regulation of carbon partitioning in the leaves of plants. May regulate the synthesis of sucrose and therefore play a major role as a limiting factor in the export of photoassimilates out of the leaf. Plays a role for sucrose availability that is essential for plant growth and fiber elongation.</text>
</comment>
<dbReference type="EMBL" id="BKCP01002224">
    <property type="protein sequence ID" value="GER27845.1"/>
    <property type="molecule type" value="Genomic_DNA"/>
</dbReference>
<dbReference type="OrthoDB" id="512920at2759"/>
<proteinExistence type="inferred from homology"/>
<dbReference type="EC" id="2.4.1.14" evidence="4"/>
<dbReference type="AlphaFoldDB" id="A0A5A7P4P4"/>
<dbReference type="UniPathway" id="UPA00371">
    <property type="reaction ID" value="UER00545"/>
</dbReference>
<dbReference type="Pfam" id="PF00534">
    <property type="entry name" value="Glycos_transf_1"/>
    <property type="match status" value="1"/>
</dbReference>
<dbReference type="NCBIfam" id="TIGR02468">
    <property type="entry name" value="sucrsPsyn_pln"/>
    <property type="match status" value="1"/>
</dbReference>
<name>A0A5A7P4P4_STRAF</name>
<sequence length="1226" mass="138039">MAGNEWINGYLEAILDSEDNINSNVNVNGVREKGDFNPTKYFVEEVVSGVEESDLHRTWIKVVATRNTRQRSSRLQNMCWRIWHLARRKKQAPINGYVGDKQWVRHHTVQDRTGSDTMTETRAPINGYVGDKQWVRHHTVQDRTGSDTMTETGGKLVLTHYHEPHHEKTGKAHMKPKWGSIPKPIGGRRSSPLLELEDFQRMSNRKWEREQGRKDVTEEMSEDLSEGDVLGDALTVDSPMKKFQRNFSNLEVCLHGLVRGENMELGRDSDTGGQIKYVVELAKALAKTAGVYRVDLLTRQISSAEVDWSYGEPTEMLNTGHHVSCEDSEVGESSGAYIVRIPFGPSDKYLRKELLWPYIPEFVDGALSHILNMSKALGEQIGKGKLPVWPYVIHAHYADAGDSAALLSAALNVPMVLTGHSLGRNKLEQLLKQGRQSKQDINSTYRIMRRIEGEELSLDAAELVITSTKQEIDEQWGLYDGFDVKLERVLRARARRGVTCHARFMPRMAVIPPGMDFSNVVVQEDIGENDGDLSSLINTNTNEGSSPKAVPAIWSEIMRFLTNPHKPMILALSRPDPKKNLTTLIKAFGECRPLRELANLTLIMGNRDDIDEMSGGNASVLTTVLKLIDKYDLYGQVAFPKHHKQNDVPEIYRLAGKTKGVFINPAFIEPFGLTLIEAAAHGLPIVATKNGGPVDIHRALNNGLLVDPHDEQAIGDALLKLVSEKNLWNECRKNGLKNIHLFSWPEHCRTYLTRIATCRIRHPQWQTDTLPNDENHVTHDDSLNDSLKDMSLRLSVDGEKTSLDQIVADNNPEMKEHVKNVLMSKMRTGDLNNASFLARRRKIFVIALDCYDAKGSPEKRMVDLIRDILEAVKMDSESGRCSGFVLSTAMPVEELMEVLKTGDIKVSEFDVLICSSGSQVYYPEDGKLQLSPDPDYASHIEYRWGLDGVRSTIWKLMNASSEVAKVDSYSPVIEEDVQSSNAHCLSYLIKDLSKARKVDDLRQKLRMRGLRCHLMYCRNCTRMQVVPLMASRSQALRYLFVRWQVNVANMYVILGETGDTDYEEMISGTHKTLILKGVVKKGSEEMVRTIGSFLRDDIIPTNSPLVAEIGSHDSPIGKLSGQTLPSKHIGTKADRLSRSPNNLDFDILHWSLSGCGSRWTLRLSRARPYQVKGTGRDSTPAMGQSRNSVYHEKRKPFAPDLRTEGSVSRRDDFVSPEEEYPRSLAD</sequence>
<evidence type="ECO:0000256" key="1">
    <source>
        <dbReference type="ARBA" id="ARBA00005027"/>
    </source>
</evidence>
<comment type="subunit">
    <text evidence="3">Homodimer or homotetramer.</text>
</comment>
<evidence type="ECO:0000313" key="14">
    <source>
        <dbReference type="Proteomes" id="UP000325081"/>
    </source>
</evidence>
<dbReference type="CDD" id="cd03800">
    <property type="entry name" value="GT4_sucrose_synthase"/>
    <property type="match status" value="1"/>
</dbReference>
<organism evidence="13 14">
    <name type="scientific">Striga asiatica</name>
    <name type="common">Asiatic witchweed</name>
    <name type="synonym">Buchnera asiatica</name>
    <dbReference type="NCBI Taxonomy" id="4170"/>
    <lineage>
        <taxon>Eukaryota</taxon>
        <taxon>Viridiplantae</taxon>
        <taxon>Streptophyta</taxon>
        <taxon>Embryophyta</taxon>
        <taxon>Tracheophyta</taxon>
        <taxon>Spermatophyta</taxon>
        <taxon>Magnoliopsida</taxon>
        <taxon>eudicotyledons</taxon>
        <taxon>Gunneridae</taxon>
        <taxon>Pentapetalae</taxon>
        <taxon>asterids</taxon>
        <taxon>lamiids</taxon>
        <taxon>Lamiales</taxon>
        <taxon>Orobanchaceae</taxon>
        <taxon>Buchnereae</taxon>
        <taxon>Striga</taxon>
    </lineage>
</organism>
<evidence type="ECO:0000256" key="4">
    <source>
        <dbReference type="ARBA" id="ARBA00012536"/>
    </source>
</evidence>
<evidence type="ECO:0000313" key="13">
    <source>
        <dbReference type="EMBL" id="GER27845.1"/>
    </source>
</evidence>
<reference evidence="14" key="1">
    <citation type="journal article" date="2019" name="Curr. Biol.">
        <title>Genome Sequence of Striga asiatica Provides Insight into the Evolution of Plant Parasitism.</title>
        <authorList>
            <person name="Yoshida S."/>
            <person name="Kim S."/>
            <person name="Wafula E.K."/>
            <person name="Tanskanen J."/>
            <person name="Kim Y.M."/>
            <person name="Honaas L."/>
            <person name="Yang Z."/>
            <person name="Spallek T."/>
            <person name="Conn C.E."/>
            <person name="Ichihashi Y."/>
            <person name="Cheong K."/>
            <person name="Cui S."/>
            <person name="Der J.P."/>
            <person name="Gundlach H."/>
            <person name="Jiao Y."/>
            <person name="Hori C."/>
            <person name="Ishida J.K."/>
            <person name="Kasahara H."/>
            <person name="Kiba T."/>
            <person name="Kim M.S."/>
            <person name="Koo N."/>
            <person name="Laohavisit A."/>
            <person name="Lee Y.H."/>
            <person name="Lumba S."/>
            <person name="McCourt P."/>
            <person name="Mortimer J.C."/>
            <person name="Mutuku J.M."/>
            <person name="Nomura T."/>
            <person name="Sasaki-Sekimoto Y."/>
            <person name="Seto Y."/>
            <person name="Wang Y."/>
            <person name="Wakatake T."/>
            <person name="Sakakibara H."/>
            <person name="Demura T."/>
            <person name="Yamaguchi S."/>
            <person name="Yoneyama K."/>
            <person name="Manabe R.I."/>
            <person name="Nelson D.C."/>
            <person name="Schulman A.H."/>
            <person name="Timko M.P."/>
            <person name="dePamphilis C.W."/>
            <person name="Choi D."/>
            <person name="Shirasu K."/>
        </authorList>
    </citation>
    <scope>NUCLEOTIDE SEQUENCE [LARGE SCALE GENOMIC DNA]</scope>
    <source>
        <strain evidence="14">cv. UVA1</strain>
    </source>
</reference>
<gene>
    <name evidence="13" type="ORF">STAS_03582</name>
</gene>
<dbReference type="PANTHER" id="PTHR46039:SF5">
    <property type="entry name" value="SUCROSE-PHOSPHATE SYNTHASE 3-RELATED"/>
    <property type="match status" value="1"/>
</dbReference>
<feature type="domain" description="Sucrose synthase first GT-B" evidence="11">
    <location>
        <begin position="247"/>
        <end position="517"/>
    </location>
</feature>
<accession>A0A5A7P4P4</accession>
<dbReference type="GO" id="GO:0046524">
    <property type="term" value="F:sucrose-phosphate synthase activity"/>
    <property type="evidence" value="ECO:0007669"/>
    <property type="project" value="UniProtKB-EC"/>
</dbReference>
<dbReference type="InterPro" id="IPR001296">
    <property type="entry name" value="Glyco_trans_1"/>
</dbReference>
<dbReference type="InterPro" id="IPR035659">
    <property type="entry name" value="SPS_C"/>
</dbReference>
<feature type="domain" description="Sucrose phosphatase-like" evidence="12">
    <location>
        <begin position="876"/>
        <end position="1063"/>
    </location>
</feature>
<evidence type="ECO:0000259" key="12">
    <source>
        <dbReference type="Pfam" id="PF05116"/>
    </source>
</evidence>
<evidence type="ECO:0000256" key="3">
    <source>
        <dbReference type="ARBA" id="ARBA00011774"/>
    </source>
</evidence>
<dbReference type="InterPro" id="IPR044161">
    <property type="entry name" value="SPS"/>
</dbReference>
<evidence type="ECO:0000256" key="2">
    <source>
        <dbReference type="ARBA" id="ARBA00006530"/>
    </source>
</evidence>
<dbReference type="CDD" id="cd16419">
    <property type="entry name" value="HAD_SPS"/>
    <property type="match status" value="1"/>
</dbReference>
<keyword evidence="14" id="KW-1185">Reference proteome</keyword>
<dbReference type="Proteomes" id="UP000325081">
    <property type="component" value="Unassembled WGS sequence"/>
</dbReference>
<comment type="pathway">
    <text evidence="1">Glycan biosynthesis; sucrose biosynthesis; sucrose from D-fructose 6-phosphate and UDP-alpha-D-glucose: step 1/2.</text>
</comment>
<evidence type="ECO:0000256" key="5">
    <source>
        <dbReference type="ARBA" id="ARBA00022676"/>
    </source>
</evidence>
<dbReference type="SUPFAM" id="SSF53756">
    <property type="entry name" value="UDP-Glycosyltransferase/glycogen phosphorylase"/>
    <property type="match status" value="1"/>
</dbReference>
<protein>
    <recommendedName>
        <fullName evidence="4">sucrose-phosphate synthase</fullName>
        <ecNumber evidence="4">2.4.1.14</ecNumber>
    </recommendedName>
</protein>
<dbReference type="InterPro" id="IPR012819">
    <property type="entry name" value="SPS_pln"/>
</dbReference>
<feature type="domain" description="Glycosyl transferase family 1" evidence="10">
    <location>
        <begin position="562"/>
        <end position="736"/>
    </location>
</feature>
<evidence type="ECO:0000256" key="8">
    <source>
        <dbReference type="ARBA" id="ARBA00047471"/>
    </source>
</evidence>
<dbReference type="InterPro" id="IPR000368">
    <property type="entry name" value="Sucrose_synth_GT-B1"/>
</dbReference>
<dbReference type="PANTHER" id="PTHR46039">
    <property type="entry name" value="SUCROSE-PHOSPHATE SYNTHASE 3-RELATED"/>
    <property type="match status" value="1"/>
</dbReference>
<evidence type="ECO:0000256" key="6">
    <source>
        <dbReference type="ARBA" id="ARBA00022679"/>
    </source>
</evidence>
<dbReference type="GO" id="GO:0005986">
    <property type="term" value="P:sucrose biosynthetic process"/>
    <property type="evidence" value="ECO:0007669"/>
    <property type="project" value="UniProtKB-UniPathway"/>
</dbReference>